<evidence type="ECO:0000313" key="10">
    <source>
        <dbReference type="EMBL" id="AIG97496.1"/>
    </source>
</evidence>
<organism evidence="10 11">
    <name type="scientific">Archaeoglobus fulgidus DSM 8774</name>
    <dbReference type="NCBI Taxonomy" id="1344584"/>
    <lineage>
        <taxon>Archaea</taxon>
        <taxon>Methanobacteriati</taxon>
        <taxon>Methanobacteriota</taxon>
        <taxon>Archaeoglobi</taxon>
        <taxon>Archaeoglobales</taxon>
        <taxon>Archaeoglobaceae</taxon>
        <taxon>Archaeoglobus</taxon>
    </lineage>
</organism>
<evidence type="ECO:0000256" key="8">
    <source>
        <dbReference type="SAM" id="Phobius"/>
    </source>
</evidence>
<dbReference type="GeneID" id="24794218"/>
<evidence type="ECO:0000256" key="2">
    <source>
        <dbReference type="ARBA" id="ARBA00022475"/>
    </source>
</evidence>
<reference evidence="10 11" key="1">
    <citation type="submission" date="2013-07" db="EMBL/GenBank/DDBJ databases">
        <title>Genome of Archaeoglobus fulgidus.</title>
        <authorList>
            <person name="Fiebig A."/>
            <person name="Birkeland N.-K."/>
        </authorList>
    </citation>
    <scope>NUCLEOTIDE SEQUENCE [LARGE SCALE GENOMIC DNA]</scope>
    <source>
        <strain evidence="10 11">DSM 8774</strain>
    </source>
</reference>
<accession>A0A075WC08</accession>
<feature type="transmembrane region" description="Helical" evidence="8">
    <location>
        <begin position="90"/>
        <end position="110"/>
    </location>
</feature>
<evidence type="ECO:0000256" key="1">
    <source>
        <dbReference type="ARBA" id="ARBA00004651"/>
    </source>
</evidence>
<feature type="transmembrane region" description="Helical" evidence="8">
    <location>
        <begin position="117"/>
        <end position="133"/>
    </location>
</feature>
<dbReference type="Proteomes" id="UP000028501">
    <property type="component" value="Chromosome"/>
</dbReference>
<keyword evidence="3" id="KW-0328">Glycosyltransferase</keyword>
<feature type="transmembrane region" description="Helical" evidence="8">
    <location>
        <begin position="186"/>
        <end position="203"/>
    </location>
</feature>
<evidence type="ECO:0000259" key="9">
    <source>
        <dbReference type="Pfam" id="PF13231"/>
    </source>
</evidence>
<feature type="transmembrane region" description="Helical" evidence="8">
    <location>
        <begin position="12"/>
        <end position="31"/>
    </location>
</feature>
<feature type="transmembrane region" description="Helical" evidence="8">
    <location>
        <begin position="324"/>
        <end position="344"/>
    </location>
</feature>
<keyword evidence="5 8" id="KW-0812">Transmembrane</keyword>
<feature type="transmembrane region" description="Helical" evidence="8">
    <location>
        <begin position="164"/>
        <end position="180"/>
    </location>
</feature>
<dbReference type="PANTHER" id="PTHR33908:SF11">
    <property type="entry name" value="MEMBRANE PROTEIN"/>
    <property type="match status" value="1"/>
</dbReference>
<dbReference type="GO" id="GO:0016763">
    <property type="term" value="F:pentosyltransferase activity"/>
    <property type="evidence" value="ECO:0007669"/>
    <property type="project" value="TreeGrafter"/>
</dbReference>
<feature type="transmembrane region" description="Helical" evidence="8">
    <location>
        <begin position="139"/>
        <end position="157"/>
    </location>
</feature>
<feature type="transmembrane region" description="Helical" evidence="8">
    <location>
        <begin position="292"/>
        <end position="317"/>
    </location>
</feature>
<name>A0A075WC08_ARCFL</name>
<keyword evidence="2" id="KW-1003">Cell membrane</keyword>
<evidence type="ECO:0000256" key="4">
    <source>
        <dbReference type="ARBA" id="ARBA00022679"/>
    </source>
</evidence>
<dbReference type="KEGG" id="afg:AFULGI_00006950"/>
<dbReference type="InterPro" id="IPR038731">
    <property type="entry name" value="RgtA/B/C-like"/>
</dbReference>
<evidence type="ECO:0000256" key="6">
    <source>
        <dbReference type="ARBA" id="ARBA00022989"/>
    </source>
</evidence>
<proteinExistence type="predicted"/>
<keyword evidence="6 8" id="KW-1133">Transmembrane helix</keyword>
<sequence length="533" mass="61953">MEVKYLKDSEFLVLLLITTFVVITNVYFIAWDDSPQSWDPALHLTYSFVYFNLIKSLQFSEIVKVSNYYPPFFYLSSTPLYFLFGFSEDIAILTNLIYYFILIYSVFQIAKIMKDRNAGVISAVIISAFPALIKFQRVYMIDFALLSLTAFAILLYLRSEDFRNLKYSVLFGIVFGIAELTKWNAFVYIIPSIFALFLVNYFMRCPYCHQIVKNGWKVGYRRFCSKKHLKLYEKSAKTNNTMLNFAISLFVAFLFAAWWYLPNLSTVIMRLTYFANIGGKEGDPAFLTIQGWIYYANSILDAVGAVFLILFAVSIYYLYKNNRYLFLGLLTPIALIYIILTLLSNKDPRYIMPVLPFVAISIGVFVSSLANRKYSTILTFIILLFGLLNISALTFGQPDIDNKILPNPEHPKKEDWKIYALLEAIKESGGEGKIVVVLPDHPYLNGQSLNFYRLKEGYKFAIYNGVYIGYEAFVHNFDKITYIILIDPREHKGVYGDIEKKLYEFFYERKDNFEVVKVFDLPDNSKLYIYKRT</sequence>
<dbReference type="Pfam" id="PF13231">
    <property type="entry name" value="PMT_2"/>
    <property type="match status" value="1"/>
</dbReference>
<evidence type="ECO:0000256" key="5">
    <source>
        <dbReference type="ARBA" id="ARBA00022692"/>
    </source>
</evidence>
<feature type="transmembrane region" description="Helical" evidence="8">
    <location>
        <begin position="350"/>
        <end position="370"/>
    </location>
</feature>
<protein>
    <submittedName>
        <fullName evidence="10">4-amino-4-deoxy-L-arabinose transferase</fullName>
    </submittedName>
</protein>
<feature type="transmembrane region" description="Helical" evidence="8">
    <location>
        <begin position="377"/>
        <end position="396"/>
    </location>
</feature>
<dbReference type="RefSeq" id="WP_048095221.1">
    <property type="nucleotide sequence ID" value="NZ_CP006577.1"/>
</dbReference>
<dbReference type="InterPro" id="IPR050297">
    <property type="entry name" value="LipidA_mod_glycosyltrf_83"/>
</dbReference>
<dbReference type="EMBL" id="CP006577">
    <property type="protein sequence ID" value="AIG97496.1"/>
    <property type="molecule type" value="Genomic_DNA"/>
</dbReference>
<dbReference type="GO" id="GO:0005886">
    <property type="term" value="C:plasma membrane"/>
    <property type="evidence" value="ECO:0007669"/>
    <property type="project" value="UniProtKB-SubCell"/>
</dbReference>
<evidence type="ECO:0000313" key="11">
    <source>
        <dbReference type="Proteomes" id="UP000028501"/>
    </source>
</evidence>
<evidence type="ECO:0000256" key="3">
    <source>
        <dbReference type="ARBA" id="ARBA00022676"/>
    </source>
</evidence>
<feature type="domain" description="Glycosyltransferase RgtA/B/C/D-like" evidence="9">
    <location>
        <begin position="70"/>
        <end position="199"/>
    </location>
</feature>
<comment type="subcellular location">
    <subcellularLocation>
        <location evidence="1">Cell membrane</location>
        <topology evidence="1">Multi-pass membrane protein</topology>
    </subcellularLocation>
</comment>
<dbReference type="GO" id="GO:0008610">
    <property type="term" value="P:lipid biosynthetic process"/>
    <property type="evidence" value="ECO:0007669"/>
    <property type="project" value="UniProtKB-ARBA"/>
</dbReference>
<dbReference type="HOGENOM" id="CLU_510579_0_0_2"/>
<evidence type="ECO:0000256" key="7">
    <source>
        <dbReference type="ARBA" id="ARBA00023136"/>
    </source>
</evidence>
<keyword evidence="7 8" id="KW-0472">Membrane</keyword>
<keyword evidence="4 10" id="KW-0808">Transferase</keyword>
<feature type="transmembrane region" description="Helical" evidence="8">
    <location>
        <begin position="242"/>
        <end position="261"/>
    </location>
</feature>
<dbReference type="AlphaFoldDB" id="A0A075WC08"/>
<gene>
    <name evidence="10" type="ORF">AFULGI_00006950</name>
</gene>
<dbReference type="PANTHER" id="PTHR33908">
    <property type="entry name" value="MANNOSYLTRANSFERASE YKCB-RELATED"/>
    <property type="match status" value="1"/>
</dbReference>